<reference evidence="2" key="1">
    <citation type="submission" date="2020-11" db="EMBL/GenBank/DDBJ databases">
        <authorList>
            <person name="Tran Van P."/>
        </authorList>
    </citation>
    <scope>NUCLEOTIDE SEQUENCE</scope>
</reference>
<accession>A0A7R9CZ01</accession>
<dbReference type="EMBL" id="OC319312">
    <property type="protein sequence ID" value="CAD7404976.1"/>
    <property type="molecule type" value="Genomic_DNA"/>
</dbReference>
<dbReference type="AlphaFoldDB" id="A0A7R9CZ01"/>
<feature type="domain" description="NOMO-like N-terminal beta-sandwich" evidence="1">
    <location>
        <begin position="19"/>
        <end position="56"/>
    </location>
</feature>
<gene>
    <name evidence="2" type="ORF">TCEB3V08_LOCUS7767</name>
</gene>
<name>A0A7R9CZ01_TIMCR</name>
<evidence type="ECO:0000259" key="1">
    <source>
        <dbReference type="Pfam" id="PF22898"/>
    </source>
</evidence>
<dbReference type="InterPro" id="IPR055075">
    <property type="entry name" value="NOMO-like_N"/>
</dbReference>
<protein>
    <recommendedName>
        <fullName evidence="1">NOMO-like N-terminal beta-sandwich domain-containing protein</fullName>
    </recommendedName>
</protein>
<organism evidence="2">
    <name type="scientific">Timema cristinae</name>
    <name type="common">Walking stick</name>
    <dbReference type="NCBI Taxonomy" id="61476"/>
    <lineage>
        <taxon>Eukaryota</taxon>
        <taxon>Metazoa</taxon>
        <taxon>Ecdysozoa</taxon>
        <taxon>Arthropoda</taxon>
        <taxon>Hexapoda</taxon>
        <taxon>Insecta</taxon>
        <taxon>Pterygota</taxon>
        <taxon>Neoptera</taxon>
        <taxon>Polyneoptera</taxon>
        <taxon>Phasmatodea</taxon>
        <taxon>Timematodea</taxon>
        <taxon>Timematoidea</taxon>
        <taxon>Timematidae</taxon>
        <taxon>Timema</taxon>
    </lineage>
</organism>
<evidence type="ECO:0000313" key="2">
    <source>
        <dbReference type="EMBL" id="CAD7404976.1"/>
    </source>
</evidence>
<sequence>MKFEENQHCHSGALADRQYTKHGALKDQTDCAPNNGYYFLPLYDKGEYILKVIPYTNLSQPTDPVEKTNLNSQGHHGCPKGFLELNINPKIKGSLLKGEQRNYSSLSLIQHLSTLARPVVQHSTSPHSSLRLRLLLSSTTTYACPRSFLPQCELKLAHVSKYTYCCTHILALTQTFRCMSDLSSK</sequence>
<dbReference type="Pfam" id="PF22898">
    <property type="entry name" value="NOMO1-like_1st"/>
    <property type="match status" value="1"/>
</dbReference>
<proteinExistence type="predicted"/>